<reference evidence="4" key="2">
    <citation type="journal article" date="2021" name="PeerJ">
        <title>Extensive microbial diversity within the chicken gut microbiome revealed by metagenomics and culture.</title>
        <authorList>
            <person name="Gilroy R."/>
            <person name="Ravi A."/>
            <person name="Getino M."/>
            <person name="Pursley I."/>
            <person name="Horton D.L."/>
            <person name="Alikhan N.F."/>
            <person name="Baker D."/>
            <person name="Gharbi K."/>
            <person name="Hall N."/>
            <person name="Watson M."/>
            <person name="Adriaenssens E.M."/>
            <person name="Foster-Nyarko E."/>
            <person name="Jarju S."/>
            <person name="Secka A."/>
            <person name="Antonio M."/>
            <person name="Oren A."/>
            <person name="Chaudhuri R.R."/>
            <person name="La Ragione R."/>
            <person name="Hildebrand F."/>
            <person name="Pallen M.J."/>
        </authorList>
    </citation>
    <scope>NUCLEOTIDE SEQUENCE</scope>
    <source>
        <strain evidence="4">517</strain>
    </source>
</reference>
<evidence type="ECO:0000256" key="2">
    <source>
        <dbReference type="SAM" id="Phobius"/>
    </source>
</evidence>
<organism evidence="4 5">
    <name type="scientific">Candidatus Stercoripulliclostridium pullicola</name>
    <dbReference type="NCBI Taxonomy" id="2840953"/>
    <lineage>
        <taxon>Bacteria</taxon>
        <taxon>Bacillati</taxon>
        <taxon>Bacillota</taxon>
        <taxon>Clostridia</taxon>
        <taxon>Eubacteriales</taxon>
        <taxon>Candidatus Stercoripulliclostridium</taxon>
    </lineage>
</organism>
<sequence>MKKSRKFLYTLLAALLIFCVVIAVACEPPADPDEGTDDDSSTTTTDTAAINNGTFATATGASSAYVKTNVTGWSIATDDGSWKNTAAGLMHGVVDLNENIFSTNKNAINAQLVYPGIAPNTPKKEGGEYADTNALVISMSADESYGSIFYSASKTATIAQGKYYKLTIDVRTDLIFDEDDTDMAKRGATLVIGDDVYVEYLSINTEQRWQTYEIYLEGNNYEDRTISIQLWLGHGPSTLYDESGKTKINPYLAKGTVMFDNVVLTELATEDGVCAEYEAALNENFEAICPDAAKESTDISRALNVNVGRQTVVSLVYPDVNFTAYRPYDAGTTNTSYIKPYYTAKVGDSANYTWVLGKEGLEDDEDFPDYTTISNSYQSYSSDPRGIFDMSKLYSFEKDDDNNLVPTDTFNKLSTSFTAPAIEDFYNPTTGAYNLTYGANPLDSKALLIYHLDHAISGAGYVSDYNLLVESNKYYEVSVWVYIWVPAIDAPEEPEAVEDPGEAPKREDFATDEEYETALETYNEKLDAYNKYLDEKEVYDNELSDYNAYMQYVNGDEKVYATFRLSGATTDTKLEQQSDGSWGSWQQLTIKVKGNELADRQLQLEFWYGEGEWGEDTLYPGGCFFDSLTIKEYTEVDDEAEYEPLSVLYETDYAGFGLTPDAASPEFTAIDAAKEGEGWRYAMVDDKTSSELVTIGKIGGTYAYDTSTVFTDPALAGMTAPGTFAIGSDKFDVVMLRHNDYTATTLTFMPAGDFMVVKPNHFYRLSMWVNTVDLASGSTFKVSVYDKETEAVVNSSAAVSSIAVGEWTEISLLFKGSATTAKELYLYFEFGSGDIYTPASHTKGTVFVTACTFTEVDYTEYNTASSGTYVKKVSLTETSSSTSSVTNGDFSSISDSNYSDDDDEIFDAEGNITGVAGPSSWTSTSAANALGTVSVSVSGTTLSWNRVNPEVTAYYVYMNSFRNEDGTREDGVLVGKVLASEGVEDGDNVKYTFTATANRSYYVRAVAEVNGKIYTSAASTTKSVSGVTGTEQYVRDTAHEAEAEAIFGSAEAGVINYEKYTGLIDEERNAFYFGAGDSMAYRSTSSKNLLMITSAFETYFGYKSASSTLSANSYYRLSVWVKTDGGKASVTLANNSNALTINRNYDDYNAAEDGEYVGYVNIDTAGKWVRYDFYIATNMSSATLNLELYLGNKYGVTENALGTDEDATKVSYGLSSGTVYFDDVMLVKLDDEAAYNKLVYGIDNADDITAEEIATLLKDEYGIDTPAEDVAELTVADIRKARENKAAQLSARGETASYYTNNYIFKVVEYYTDSFDNYEDKTDDGSYLGYTPASYTHHNASGAESGTDDEPNIVYGVYDKTKIEDAFVSYLCSEGYALADFGEEAVRNFLTANLGDSGNNMYLLLANVQEAAGQYYQSSSFSMSATSYYKITFKAKLLANEGTKAEFRLVYDNTNGYWETLYIDPGTSMLEYTFYYYNESASSHSIYLNYTLGSNDAQGDADKVENYVVGMLAIDDVTITKLEDGTEYDAAVAAVENGSAVRTGTYKTEAAPADDGDEGDGDEGGEDKGDGDKEINPQVWLIISSVVIGVILIAVIVILSYRKLKDKVSKKLRKTKVESKVPVDIENKQIQAARKSKDRKKDITSDEYNDD</sequence>
<gene>
    <name evidence="4" type="ORF">IAB16_01395</name>
</gene>
<keyword evidence="2" id="KW-1133">Transmembrane helix</keyword>
<keyword evidence="3" id="KW-0732">Signal</keyword>
<dbReference type="PROSITE" id="PS51257">
    <property type="entry name" value="PROKAR_LIPOPROTEIN"/>
    <property type="match status" value="1"/>
</dbReference>
<keyword evidence="2" id="KW-0812">Transmembrane</keyword>
<evidence type="ECO:0000313" key="4">
    <source>
        <dbReference type="EMBL" id="MBO8423666.1"/>
    </source>
</evidence>
<comment type="caution">
    <text evidence="4">The sequence shown here is derived from an EMBL/GenBank/DDBJ whole genome shotgun (WGS) entry which is preliminary data.</text>
</comment>
<protein>
    <submittedName>
        <fullName evidence="4">Uncharacterized protein</fullName>
    </submittedName>
</protein>
<proteinExistence type="predicted"/>
<feature type="signal peptide" evidence="3">
    <location>
        <begin position="1"/>
        <end position="25"/>
    </location>
</feature>
<evidence type="ECO:0000313" key="5">
    <source>
        <dbReference type="Proteomes" id="UP000727857"/>
    </source>
</evidence>
<evidence type="ECO:0000256" key="1">
    <source>
        <dbReference type="SAM" id="MobiDB-lite"/>
    </source>
</evidence>
<dbReference type="Gene3D" id="2.60.120.260">
    <property type="entry name" value="Galactose-binding domain-like"/>
    <property type="match status" value="4"/>
</dbReference>
<feature type="compositionally biased region" description="Acidic residues" evidence="1">
    <location>
        <begin position="1552"/>
        <end position="1565"/>
    </location>
</feature>
<keyword evidence="2" id="KW-0472">Membrane</keyword>
<dbReference type="Proteomes" id="UP000727857">
    <property type="component" value="Unassembled WGS sequence"/>
</dbReference>
<reference evidence="4" key="1">
    <citation type="submission" date="2020-10" db="EMBL/GenBank/DDBJ databases">
        <authorList>
            <person name="Gilroy R."/>
        </authorList>
    </citation>
    <scope>NUCLEOTIDE SEQUENCE</scope>
    <source>
        <strain evidence="4">517</strain>
    </source>
</reference>
<name>A0A940DFZ8_9FIRM</name>
<feature type="region of interest" description="Disordered" evidence="1">
    <location>
        <begin position="1628"/>
        <end position="1651"/>
    </location>
</feature>
<dbReference type="EMBL" id="JADINF010000034">
    <property type="protein sequence ID" value="MBO8423666.1"/>
    <property type="molecule type" value="Genomic_DNA"/>
</dbReference>
<feature type="chain" id="PRO_5039334725" evidence="3">
    <location>
        <begin position="26"/>
        <end position="1651"/>
    </location>
</feature>
<accession>A0A940DFZ8</accession>
<feature type="transmembrane region" description="Helical" evidence="2">
    <location>
        <begin position="1579"/>
        <end position="1601"/>
    </location>
</feature>
<feature type="region of interest" description="Disordered" evidence="1">
    <location>
        <begin position="1544"/>
        <end position="1572"/>
    </location>
</feature>
<evidence type="ECO:0000256" key="3">
    <source>
        <dbReference type="SAM" id="SignalP"/>
    </source>
</evidence>